<comment type="subunit">
    <text evidence="12">Supercomplex made of cofactors A to E. Cofactors A and D function by capturing and stabilizing tubulin in a quasi-native conformation. Cofactor E binds to the cofactor D-tubulin complex; interaction with cofactor C then causes the release of tubulin polypeptides that are committed to the native state.</text>
</comment>
<dbReference type="InterPro" id="IPR017901">
    <property type="entry name" value="C-CAP_CF_C-like"/>
</dbReference>
<dbReference type="Pfam" id="PF12678">
    <property type="entry name" value="zf-rbx1"/>
    <property type="match status" value="1"/>
</dbReference>
<accession>A0A4Y9YMC8</accession>
<dbReference type="Pfam" id="PF07986">
    <property type="entry name" value="TBCC"/>
    <property type="match status" value="1"/>
</dbReference>
<evidence type="ECO:0000256" key="4">
    <source>
        <dbReference type="ARBA" id="ARBA00008848"/>
    </source>
</evidence>
<feature type="domain" description="RING-type" evidence="14">
    <location>
        <begin position="45"/>
        <end position="101"/>
    </location>
</feature>
<evidence type="ECO:0000256" key="2">
    <source>
        <dbReference type="ARBA" id="ARBA00004496"/>
    </source>
</evidence>
<evidence type="ECO:0000313" key="17">
    <source>
        <dbReference type="Proteomes" id="UP000298327"/>
    </source>
</evidence>
<evidence type="ECO:0000259" key="14">
    <source>
        <dbReference type="PROSITE" id="PS50089"/>
    </source>
</evidence>
<dbReference type="GO" id="GO:0007021">
    <property type="term" value="P:tubulin complex assembly"/>
    <property type="evidence" value="ECO:0007669"/>
    <property type="project" value="TreeGrafter"/>
</dbReference>
<keyword evidence="17" id="KW-1185">Reference proteome</keyword>
<dbReference type="GO" id="GO:0007023">
    <property type="term" value="P:post-chaperonin tubulin folding pathway"/>
    <property type="evidence" value="ECO:0007669"/>
    <property type="project" value="InterPro"/>
</dbReference>
<keyword evidence="11" id="KW-0539">Nucleus</keyword>
<dbReference type="Pfam" id="PF16752">
    <property type="entry name" value="TBCC_N"/>
    <property type="match status" value="1"/>
</dbReference>
<evidence type="ECO:0000256" key="11">
    <source>
        <dbReference type="ARBA" id="ARBA00023242"/>
    </source>
</evidence>
<dbReference type="EMBL" id="SEOQ01000438">
    <property type="protein sequence ID" value="TFY62958.1"/>
    <property type="molecule type" value="Genomic_DNA"/>
</dbReference>
<dbReference type="PROSITE" id="PS50089">
    <property type="entry name" value="ZF_RING_2"/>
    <property type="match status" value="1"/>
</dbReference>
<reference evidence="16 17" key="1">
    <citation type="submission" date="2019-02" db="EMBL/GenBank/DDBJ databases">
        <title>Genome sequencing of the rare red list fungi Dentipellis fragilis.</title>
        <authorList>
            <person name="Buettner E."/>
            <person name="Kellner H."/>
        </authorList>
    </citation>
    <scope>NUCLEOTIDE SEQUENCE [LARGE SCALE GENOMIC DNA]</scope>
    <source>
        <strain evidence="16 17">DSM 105465</strain>
    </source>
</reference>
<evidence type="ECO:0000259" key="15">
    <source>
        <dbReference type="PROSITE" id="PS51329"/>
    </source>
</evidence>
<keyword evidence="6" id="KW-0479">Metal-binding</keyword>
<dbReference type="InterPro" id="IPR038397">
    <property type="entry name" value="TBCC_N_sf"/>
</dbReference>
<dbReference type="InterPro" id="IPR031925">
    <property type="entry name" value="TBCC_N"/>
</dbReference>
<proteinExistence type="inferred from homology"/>
<dbReference type="InterPro" id="IPR012945">
    <property type="entry name" value="Tubulin-bd_cofactor_C_dom"/>
</dbReference>
<evidence type="ECO:0008006" key="18">
    <source>
        <dbReference type="Google" id="ProtNLM"/>
    </source>
</evidence>
<keyword evidence="8" id="KW-0833">Ubl conjugation pathway</keyword>
<dbReference type="InterPro" id="IPR013083">
    <property type="entry name" value="Znf_RING/FYVE/PHD"/>
</dbReference>
<dbReference type="CDD" id="cd16485">
    <property type="entry name" value="mRING-H2-C3H2C2D_RBX1"/>
    <property type="match status" value="1"/>
</dbReference>
<evidence type="ECO:0000256" key="10">
    <source>
        <dbReference type="ARBA" id="ARBA00022990"/>
    </source>
</evidence>
<dbReference type="FunFam" id="3.30.40.10:FF:000010">
    <property type="entry name" value="E3 ubiquitin-protein ligase RBX1"/>
    <property type="match status" value="1"/>
</dbReference>
<feature type="domain" description="C-CAP/cofactor C-like" evidence="15">
    <location>
        <begin position="218"/>
        <end position="409"/>
    </location>
</feature>
<evidence type="ECO:0000256" key="1">
    <source>
        <dbReference type="ARBA" id="ARBA00004123"/>
    </source>
</evidence>
<keyword evidence="7 13" id="KW-0863">Zinc-finger</keyword>
<evidence type="ECO:0000256" key="13">
    <source>
        <dbReference type="PROSITE-ProRule" id="PRU00175"/>
    </source>
</evidence>
<dbReference type="InterPro" id="IPR027684">
    <property type="entry name" value="TBCC"/>
</dbReference>
<dbReference type="Gene3D" id="2.160.20.70">
    <property type="match status" value="1"/>
</dbReference>
<comment type="similarity">
    <text evidence="4">Belongs to the TBCC family.</text>
</comment>
<evidence type="ECO:0000313" key="16">
    <source>
        <dbReference type="EMBL" id="TFY62958.1"/>
    </source>
</evidence>
<organism evidence="16 17">
    <name type="scientific">Dentipellis fragilis</name>
    <dbReference type="NCBI Taxonomy" id="205917"/>
    <lineage>
        <taxon>Eukaryota</taxon>
        <taxon>Fungi</taxon>
        <taxon>Dikarya</taxon>
        <taxon>Basidiomycota</taxon>
        <taxon>Agaricomycotina</taxon>
        <taxon>Agaricomycetes</taxon>
        <taxon>Russulales</taxon>
        <taxon>Hericiaceae</taxon>
        <taxon>Dentipellis</taxon>
    </lineage>
</organism>
<dbReference type="GO" id="GO:0005737">
    <property type="term" value="C:cytoplasm"/>
    <property type="evidence" value="ECO:0007669"/>
    <property type="project" value="UniProtKB-SubCell"/>
</dbReference>
<evidence type="ECO:0000256" key="9">
    <source>
        <dbReference type="ARBA" id="ARBA00022833"/>
    </source>
</evidence>
<comment type="pathway">
    <text evidence="3">Protein modification; protein ubiquitination.</text>
</comment>
<dbReference type="GO" id="GO:0016567">
    <property type="term" value="P:protein ubiquitination"/>
    <property type="evidence" value="ECO:0007669"/>
    <property type="project" value="UniProtKB-UniPathway"/>
</dbReference>
<dbReference type="InterPro" id="IPR024766">
    <property type="entry name" value="Znf_RING_H2"/>
</dbReference>
<dbReference type="SUPFAM" id="SSF57850">
    <property type="entry name" value="RING/U-box"/>
    <property type="match status" value="1"/>
</dbReference>
<dbReference type="GO" id="GO:0051603">
    <property type="term" value="P:proteolysis involved in protein catabolic process"/>
    <property type="evidence" value="ECO:0007669"/>
    <property type="project" value="UniProtKB-ARBA"/>
</dbReference>
<dbReference type="InterPro" id="IPR016098">
    <property type="entry name" value="CAP/MinC_C"/>
</dbReference>
<dbReference type="Gene3D" id="1.20.58.1250">
    <property type="entry name" value="Tubulin Binding Cofactor C, N-terminal domain"/>
    <property type="match status" value="1"/>
</dbReference>
<dbReference type="OrthoDB" id="194775at2759"/>
<dbReference type="Proteomes" id="UP000298327">
    <property type="component" value="Unassembled WGS sequence"/>
</dbReference>
<evidence type="ECO:0000256" key="7">
    <source>
        <dbReference type="ARBA" id="ARBA00022771"/>
    </source>
</evidence>
<dbReference type="STRING" id="205917.A0A4Y9YMC8"/>
<dbReference type="PROSITE" id="PS51329">
    <property type="entry name" value="C_CAP_COFACTOR_C"/>
    <property type="match status" value="1"/>
</dbReference>
<dbReference type="AlphaFoldDB" id="A0A4Y9YMC8"/>
<evidence type="ECO:0000256" key="6">
    <source>
        <dbReference type="ARBA" id="ARBA00022723"/>
    </source>
</evidence>
<dbReference type="GO" id="GO:0005634">
    <property type="term" value="C:nucleus"/>
    <property type="evidence" value="ECO:0007669"/>
    <property type="project" value="UniProtKB-SubCell"/>
</dbReference>
<dbReference type="GO" id="GO:0015631">
    <property type="term" value="F:tubulin binding"/>
    <property type="evidence" value="ECO:0007669"/>
    <property type="project" value="InterPro"/>
</dbReference>
<sequence>MADMDVDPPAGVVVKKDGKDAKKRFEVKKWNAVALWAWDIVVDNCAICRNHIMDLCIDCQANQVSATSEECNAAWGICNHAFHFHCISRWLKTRNVCPLDNREWELQKLGMADTVSSRRASRSALAASLEAAKGNTHPDIGELSIQAAKLRKLLVDATHILPSYDQRQCEAQMTALEGVLEDLRSSTVAKPKFSFKRKAPSSSTPPKDVVFAPIKPQPTTAGPAYVPPQTSISPSTFLTLKDQSNSHISLQALPLASEASALSNPDLTISNLKRCIVDLCTPVEGSTLTSPFSTLHIRDIQDTILILPIISGSVMLHNLTRCVLAVGCHQFRMHHSTAVDVYLTIPSNPIIEHCSRIRFAHYPPSLLQFSRAPSAGFPRDVSTHIPGMTDLKIELLAQKQDFAVQDFSHIRPTQSPNWSLIEHQSLLQDWSELRTQSPTSLDDILHRLLELAST</sequence>
<evidence type="ECO:0000256" key="5">
    <source>
        <dbReference type="ARBA" id="ARBA00022490"/>
    </source>
</evidence>
<dbReference type="PANTHER" id="PTHR15139">
    <property type="entry name" value="TUBULIN FOLDING COFACTOR C"/>
    <property type="match status" value="1"/>
</dbReference>
<dbReference type="Gene3D" id="3.30.40.10">
    <property type="entry name" value="Zinc/RING finger domain, C3HC4 (zinc finger)"/>
    <property type="match status" value="1"/>
</dbReference>
<comment type="subcellular location">
    <subcellularLocation>
        <location evidence="2">Cytoplasm</location>
    </subcellularLocation>
    <subcellularLocation>
        <location evidence="1">Nucleus</location>
    </subcellularLocation>
</comment>
<dbReference type="GO" id="GO:0008270">
    <property type="term" value="F:zinc ion binding"/>
    <property type="evidence" value="ECO:0007669"/>
    <property type="project" value="UniProtKB-KW"/>
</dbReference>
<name>A0A4Y9YMC8_9AGAM</name>
<keyword evidence="10" id="KW-0007">Acetylation</keyword>
<evidence type="ECO:0000256" key="8">
    <source>
        <dbReference type="ARBA" id="ARBA00022786"/>
    </source>
</evidence>
<comment type="caution">
    <text evidence="16">The sequence shown here is derived from an EMBL/GenBank/DDBJ whole genome shotgun (WGS) entry which is preliminary data.</text>
</comment>
<evidence type="ECO:0000256" key="3">
    <source>
        <dbReference type="ARBA" id="ARBA00004906"/>
    </source>
</evidence>
<evidence type="ECO:0000256" key="12">
    <source>
        <dbReference type="ARBA" id="ARBA00026055"/>
    </source>
</evidence>
<dbReference type="UniPathway" id="UPA00143"/>
<dbReference type="InterPro" id="IPR001841">
    <property type="entry name" value="Znf_RING"/>
</dbReference>
<protein>
    <recommendedName>
        <fullName evidence="18">Tubulin-folding cofactor C</fullName>
    </recommendedName>
</protein>
<gene>
    <name evidence="16" type="ORF">EVG20_g6513</name>
</gene>
<keyword evidence="5" id="KW-0963">Cytoplasm</keyword>
<dbReference type="PANTHER" id="PTHR15139:SF0">
    <property type="entry name" value="TUBULIN-SPECIFIC CHAPERONE C"/>
    <property type="match status" value="1"/>
</dbReference>
<keyword evidence="9" id="KW-0862">Zinc</keyword>